<reference evidence="1" key="1">
    <citation type="submission" date="2014-09" db="EMBL/GenBank/DDBJ databases">
        <authorList>
            <person name="Magalhaes I.L.F."/>
            <person name="Oliveira U."/>
            <person name="Santos F.R."/>
            <person name="Vidigal T.H.D.A."/>
            <person name="Brescovit A.D."/>
            <person name="Santos A.J."/>
        </authorList>
    </citation>
    <scope>NUCLEOTIDE SEQUENCE</scope>
    <source>
        <tissue evidence="1">Shoot tissue taken approximately 20 cm above the soil surface</tissue>
    </source>
</reference>
<evidence type="ECO:0000313" key="1">
    <source>
        <dbReference type="EMBL" id="JAD18293.1"/>
    </source>
</evidence>
<protein>
    <submittedName>
        <fullName evidence="1">Uncharacterized protein</fullName>
    </submittedName>
</protein>
<reference evidence="1" key="2">
    <citation type="journal article" date="2015" name="Data Brief">
        <title>Shoot transcriptome of the giant reed, Arundo donax.</title>
        <authorList>
            <person name="Barrero R.A."/>
            <person name="Guerrero F.D."/>
            <person name="Moolhuijzen P."/>
            <person name="Goolsby J.A."/>
            <person name="Tidwell J."/>
            <person name="Bellgard S.E."/>
            <person name="Bellgard M.I."/>
        </authorList>
    </citation>
    <scope>NUCLEOTIDE SEQUENCE</scope>
    <source>
        <tissue evidence="1">Shoot tissue taken approximately 20 cm above the soil surface</tissue>
    </source>
</reference>
<dbReference type="AlphaFoldDB" id="A0A0A8XZV5"/>
<accession>A0A0A8XZV5</accession>
<sequence>MLRVRAEGADGGWLVVHLSEEALDLTVAAAASPEVNVEPRLASETHTGFH</sequence>
<dbReference type="EMBL" id="GBRH01279602">
    <property type="protein sequence ID" value="JAD18293.1"/>
    <property type="molecule type" value="Transcribed_RNA"/>
</dbReference>
<organism evidence="1">
    <name type="scientific">Arundo donax</name>
    <name type="common">Giant reed</name>
    <name type="synonym">Donax arundinaceus</name>
    <dbReference type="NCBI Taxonomy" id="35708"/>
    <lineage>
        <taxon>Eukaryota</taxon>
        <taxon>Viridiplantae</taxon>
        <taxon>Streptophyta</taxon>
        <taxon>Embryophyta</taxon>
        <taxon>Tracheophyta</taxon>
        <taxon>Spermatophyta</taxon>
        <taxon>Magnoliopsida</taxon>
        <taxon>Liliopsida</taxon>
        <taxon>Poales</taxon>
        <taxon>Poaceae</taxon>
        <taxon>PACMAD clade</taxon>
        <taxon>Arundinoideae</taxon>
        <taxon>Arundineae</taxon>
        <taxon>Arundo</taxon>
    </lineage>
</organism>
<proteinExistence type="predicted"/>
<name>A0A0A8XZV5_ARUDO</name>